<evidence type="ECO:0000313" key="2">
    <source>
        <dbReference type="Proteomes" id="UP000001861"/>
    </source>
</evidence>
<dbReference type="InParanoid" id="D6RLW7"/>
<organism evidence="1 2">
    <name type="scientific">Coprinopsis cinerea (strain Okayama-7 / 130 / ATCC MYA-4618 / FGSC 9003)</name>
    <name type="common">Inky cap fungus</name>
    <name type="synonym">Hormographiella aspergillata</name>
    <dbReference type="NCBI Taxonomy" id="240176"/>
    <lineage>
        <taxon>Eukaryota</taxon>
        <taxon>Fungi</taxon>
        <taxon>Dikarya</taxon>
        <taxon>Basidiomycota</taxon>
        <taxon>Agaricomycotina</taxon>
        <taxon>Agaricomycetes</taxon>
        <taxon>Agaricomycetidae</taxon>
        <taxon>Agaricales</taxon>
        <taxon>Agaricineae</taxon>
        <taxon>Psathyrellaceae</taxon>
        <taxon>Coprinopsis</taxon>
    </lineage>
</organism>
<sequence>MCAKVETGPEFEKHALVMTSKRPVNPYTVTGSLEFLRKGLTVISTGYGMNAPLCPCIKA</sequence>
<evidence type="ECO:0000313" key="1">
    <source>
        <dbReference type="EMBL" id="EFI27821.1"/>
    </source>
</evidence>
<dbReference type="VEuPathDB" id="FungiDB:CC1G_14310"/>
<protein>
    <submittedName>
        <fullName evidence="1">Uncharacterized protein</fullName>
    </submittedName>
</protein>
<dbReference type="HOGENOM" id="CLU_2960659_0_0_1"/>
<name>D6RLW7_COPC7</name>
<dbReference type="RefSeq" id="XP_002911315.1">
    <property type="nucleotide sequence ID" value="XM_002911269.1"/>
</dbReference>
<reference evidence="1 2" key="1">
    <citation type="journal article" date="2010" name="Proc. Natl. Acad. Sci. U.S.A.">
        <title>Insights into evolution of multicellular fungi from the assembled chromosomes of the mushroom Coprinopsis cinerea (Coprinus cinereus).</title>
        <authorList>
            <person name="Stajich J.E."/>
            <person name="Wilke S.K."/>
            <person name="Ahren D."/>
            <person name="Au C.H."/>
            <person name="Birren B.W."/>
            <person name="Borodovsky M."/>
            <person name="Burns C."/>
            <person name="Canback B."/>
            <person name="Casselton L.A."/>
            <person name="Cheng C.K."/>
            <person name="Deng J."/>
            <person name="Dietrich F.S."/>
            <person name="Fargo D.C."/>
            <person name="Farman M.L."/>
            <person name="Gathman A.C."/>
            <person name="Goldberg J."/>
            <person name="Guigo R."/>
            <person name="Hoegger P.J."/>
            <person name="Hooker J.B."/>
            <person name="Huggins A."/>
            <person name="James T.Y."/>
            <person name="Kamada T."/>
            <person name="Kilaru S."/>
            <person name="Kodira C."/>
            <person name="Kues U."/>
            <person name="Kupfer D."/>
            <person name="Kwan H.S."/>
            <person name="Lomsadze A."/>
            <person name="Li W."/>
            <person name="Lilly W.W."/>
            <person name="Ma L.J."/>
            <person name="Mackey A.J."/>
            <person name="Manning G."/>
            <person name="Martin F."/>
            <person name="Muraguchi H."/>
            <person name="Natvig D.O."/>
            <person name="Palmerini H."/>
            <person name="Ramesh M.A."/>
            <person name="Rehmeyer C.J."/>
            <person name="Roe B.A."/>
            <person name="Shenoy N."/>
            <person name="Stanke M."/>
            <person name="Ter-Hovhannisyan V."/>
            <person name="Tunlid A."/>
            <person name="Velagapudi R."/>
            <person name="Vision T.J."/>
            <person name="Zeng Q."/>
            <person name="Zolan M.E."/>
            <person name="Pukkila P.J."/>
        </authorList>
    </citation>
    <scope>NUCLEOTIDE SEQUENCE [LARGE SCALE GENOMIC DNA]</scope>
    <source>
        <strain evidence="2">Okayama-7 / 130 / ATCC MYA-4618 / FGSC 9003</strain>
    </source>
</reference>
<keyword evidence="2" id="KW-1185">Reference proteome</keyword>
<dbReference type="Proteomes" id="UP000001861">
    <property type="component" value="Unassembled WGS sequence"/>
</dbReference>
<proteinExistence type="predicted"/>
<gene>
    <name evidence="1" type="ORF">CC1G_14310</name>
</gene>
<dbReference type="KEGG" id="cci:CC1G_14310"/>
<dbReference type="AlphaFoldDB" id="D6RLW7"/>
<dbReference type="GeneID" id="9378556"/>
<dbReference type="EMBL" id="AACS02000004">
    <property type="protein sequence ID" value="EFI27821.1"/>
    <property type="molecule type" value="Genomic_DNA"/>
</dbReference>
<comment type="caution">
    <text evidence="1">The sequence shown here is derived from an EMBL/GenBank/DDBJ whole genome shotgun (WGS) entry which is preliminary data.</text>
</comment>
<accession>D6RLW7</accession>